<reference evidence="10" key="2">
    <citation type="submission" date="2008-08" db="EMBL/GenBank/DDBJ databases">
        <authorList>
            <consortium name="Diatom Consortium"/>
            <person name="Grigoriev I."/>
            <person name="Grimwood J."/>
            <person name="Kuo A."/>
            <person name="Otillar R.P."/>
            <person name="Salamov A."/>
            <person name="Detter J.C."/>
            <person name="Lindquist E."/>
            <person name="Shapiro H."/>
            <person name="Lucas S."/>
            <person name="Glavina del Rio T."/>
            <person name="Pitluck S."/>
            <person name="Rokhsar D."/>
            <person name="Bowler C."/>
        </authorList>
    </citation>
    <scope>GENOME REANNOTATION</scope>
    <source>
        <strain evidence="10">CCAP 1055/1</strain>
    </source>
</reference>
<keyword evidence="7" id="KW-0812">Transmembrane</keyword>
<evidence type="ECO:0000256" key="5">
    <source>
        <dbReference type="ARBA" id="ARBA00023065"/>
    </source>
</evidence>
<evidence type="ECO:0000256" key="6">
    <source>
        <dbReference type="ARBA" id="ARBA00023303"/>
    </source>
</evidence>
<reference evidence="9 10" key="1">
    <citation type="journal article" date="2008" name="Nature">
        <title>The Phaeodactylum genome reveals the evolutionary history of diatom genomes.</title>
        <authorList>
            <person name="Bowler C."/>
            <person name="Allen A.E."/>
            <person name="Badger J.H."/>
            <person name="Grimwood J."/>
            <person name="Jabbari K."/>
            <person name="Kuo A."/>
            <person name="Maheswari U."/>
            <person name="Martens C."/>
            <person name="Maumus F."/>
            <person name="Otillar R.P."/>
            <person name="Rayko E."/>
            <person name="Salamov A."/>
            <person name="Vandepoele K."/>
            <person name="Beszteri B."/>
            <person name="Gruber A."/>
            <person name="Heijde M."/>
            <person name="Katinka M."/>
            <person name="Mock T."/>
            <person name="Valentin K."/>
            <person name="Verret F."/>
            <person name="Berges J.A."/>
            <person name="Brownlee C."/>
            <person name="Cadoret J.P."/>
            <person name="Chiovitti A."/>
            <person name="Choi C.J."/>
            <person name="Coesel S."/>
            <person name="De Martino A."/>
            <person name="Detter J.C."/>
            <person name="Durkin C."/>
            <person name="Falciatore A."/>
            <person name="Fournet J."/>
            <person name="Haruta M."/>
            <person name="Huysman M.J."/>
            <person name="Jenkins B.D."/>
            <person name="Jiroutova K."/>
            <person name="Jorgensen R.E."/>
            <person name="Joubert Y."/>
            <person name="Kaplan A."/>
            <person name="Kroger N."/>
            <person name="Kroth P.G."/>
            <person name="La Roche J."/>
            <person name="Lindquist E."/>
            <person name="Lommer M."/>
            <person name="Martin-Jezequel V."/>
            <person name="Lopez P.J."/>
            <person name="Lucas S."/>
            <person name="Mangogna M."/>
            <person name="McGinnis K."/>
            <person name="Medlin L.K."/>
            <person name="Montsant A."/>
            <person name="Oudot-Le Secq M.P."/>
            <person name="Napoli C."/>
            <person name="Obornik M."/>
            <person name="Parker M.S."/>
            <person name="Petit J.L."/>
            <person name="Porcel B.M."/>
            <person name="Poulsen N."/>
            <person name="Robison M."/>
            <person name="Rychlewski L."/>
            <person name="Rynearson T.A."/>
            <person name="Schmutz J."/>
            <person name="Shapiro H."/>
            <person name="Siaut M."/>
            <person name="Stanley M."/>
            <person name="Sussman M.R."/>
            <person name="Taylor A.R."/>
            <person name="Vardi A."/>
            <person name="von Dassow P."/>
            <person name="Vyverman W."/>
            <person name="Willis A."/>
            <person name="Wyrwicz L.S."/>
            <person name="Rokhsar D.S."/>
            <person name="Weissenbach J."/>
            <person name="Armbrust E.V."/>
            <person name="Green B.R."/>
            <person name="Van de Peer Y."/>
            <person name="Grigoriev I.V."/>
        </authorList>
    </citation>
    <scope>NUCLEOTIDE SEQUENCE [LARGE SCALE GENOMIC DNA]</scope>
    <source>
        <strain evidence="9 10">CCAP 1055/1</strain>
    </source>
</reference>
<feature type="compositionally biased region" description="Low complexity" evidence="8">
    <location>
        <begin position="1"/>
        <end position="18"/>
    </location>
</feature>
<evidence type="ECO:0000256" key="8">
    <source>
        <dbReference type="SAM" id="MobiDB-lite"/>
    </source>
</evidence>
<sequence length="626" mass="68583">MDPHRSSSPPSATAANNTIRRRSTKSHEDKNVRFTGSTEQQARPGLVRQPHGFRHIDISTGMMTRRTQWIRLVTGAELPRSSWHKCRAFFGCGGKPSLSPAVPIDRDEENANHPTGLPRVPQYRIRSRSIGDKAVNVFDNCVLFNMFMAIESFVGVLFGGITGAIIFGKVARVQSFAQVQFSDPMCVRYGTGVLPKRCMEEEENDDSEDDSDGQAPDNPCAPAGGKKAKQWPCPILEFRIINRLSGQKGGEIMNATVNIVATTLAKANDLDSVHSSRRCKSPRQSASLISKVSSVLHKPRSRTKQHSWNASSVLSIASSAARATKNTGAAFFGARKNVSNATGSILQKINHNLSRDHRLEESTAASSCAEAELEQELEAEVGRRIAETLQSVEVQTAALTSVAVDEGCDSTLAPRRIYHKLEIETDSHPFFKRVWNIRHVLNETSPLLSNKARRRIVENKGHWPDTWNNAASVRHHIRWSEIIVNFSGTANASGSSVYAQKVYDYVDLNVGYAFATILALDEKGYLVVDGELLNDVMEQSGGGGEDFQNVSEVPVRAVEFASQMAVDVTQRANSAAVRTGDAVKDAAVRTGDAVKHVVQRTFSKGNLNVDGTESSNGDLNETRNDQ</sequence>
<feature type="region of interest" description="Disordered" evidence="8">
    <location>
        <begin position="200"/>
        <end position="228"/>
    </location>
</feature>
<dbReference type="GO" id="GO:0034765">
    <property type="term" value="P:regulation of monoatomic ion transmembrane transport"/>
    <property type="evidence" value="ECO:0007669"/>
    <property type="project" value="TreeGrafter"/>
</dbReference>
<comment type="subcellular location">
    <subcellularLocation>
        <location evidence="7">Membrane</location>
        <topology evidence="7">Multi-pass membrane protein</topology>
    </subcellularLocation>
</comment>
<dbReference type="GO" id="GO:0005886">
    <property type="term" value="C:plasma membrane"/>
    <property type="evidence" value="ECO:0007669"/>
    <property type="project" value="TreeGrafter"/>
</dbReference>
<dbReference type="InterPro" id="IPR016449">
    <property type="entry name" value="K_chnl_inward-rec_Kir"/>
</dbReference>
<feature type="region of interest" description="Disordered" evidence="8">
    <location>
        <begin position="606"/>
        <end position="626"/>
    </location>
</feature>
<evidence type="ECO:0000256" key="7">
    <source>
        <dbReference type="RuleBase" id="RU003822"/>
    </source>
</evidence>
<evidence type="ECO:0000256" key="2">
    <source>
        <dbReference type="ARBA" id="ARBA00022538"/>
    </source>
</evidence>
<evidence type="ECO:0000313" key="9">
    <source>
        <dbReference type="EMBL" id="EEC42591.1"/>
    </source>
</evidence>
<keyword evidence="7" id="KW-0472">Membrane</keyword>
<dbReference type="PANTHER" id="PTHR11767">
    <property type="entry name" value="INWARD RECTIFIER POTASSIUM CHANNEL"/>
    <property type="match status" value="1"/>
</dbReference>
<evidence type="ECO:0000256" key="3">
    <source>
        <dbReference type="ARBA" id="ARBA00022882"/>
    </source>
</evidence>
<dbReference type="Gene3D" id="2.60.40.1400">
    <property type="entry name" value="G protein-activated inward rectifier potassium channel 1"/>
    <property type="match status" value="1"/>
</dbReference>
<keyword evidence="3 7" id="KW-0851">Voltage-gated channel</keyword>
<evidence type="ECO:0000256" key="1">
    <source>
        <dbReference type="ARBA" id="ARBA00022448"/>
    </source>
</evidence>
<proteinExistence type="inferred from homology"/>
<dbReference type="Proteomes" id="UP000000759">
    <property type="component" value="Unassembled WGS sequence"/>
</dbReference>
<dbReference type="RefSeq" id="XP_002176355.1">
    <property type="nucleotide sequence ID" value="XM_002176319.1"/>
</dbReference>
<dbReference type="EMBL" id="DS999284">
    <property type="protein sequence ID" value="EEC42591.1"/>
    <property type="molecule type" value="Genomic_DNA"/>
</dbReference>
<dbReference type="SUPFAM" id="SSF81296">
    <property type="entry name" value="E set domains"/>
    <property type="match status" value="1"/>
</dbReference>
<dbReference type="GO" id="GO:1990573">
    <property type="term" value="P:potassium ion import across plasma membrane"/>
    <property type="evidence" value="ECO:0007669"/>
    <property type="project" value="TreeGrafter"/>
</dbReference>
<keyword evidence="10" id="KW-1185">Reference proteome</keyword>
<dbReference type="eggNOG" id="ENOG502SMR4">
    <property type="taxonomic scope" value="Eukaryota"/>
</dbReference>
<dbReference type="GeneID" id="7204922"/>
<dbReference type="KEGG" id="pti:PHATRDRAFT_bd1400"/>
<feature type="compositionally biased region" description="Acidic residues" evidence="8">
    <location>
        <begin position="200"/>
        <end position="212"/>
    </location>
</feature>
<feature type="compositionally biased region" description="Polar residues" evidence="8">
    <location>
        <begin position="606"/>
        <end position="619"/>
    </location>
</feature>
<dbReference type="GO" id="GO:0034702">
    <property type="term" value="C:monoatomic ion channel complex"/>
    <property type="evidence" value="ECO:0007669"/>
    <property type="project" value="UniProtKB-KW"/>
</dbReference>
<dbReference type="InterPro" id="IPR014756">
    <property type="entry name" value="Ig_E-set"/>
</dbReference>
<keyword evidence="1 7" id="KW-0813">Transport</keyword>
<dbReference type="PaxDb" id="2850-Phatrdraft1400"/>
<dbReference type="InParanoid" id="B7S486"/>
<feature type="region of interest" description="Disordered" evidence="8">
    <location>
        <begin position="1"/>
        <end position="53"/>
    </location>
</feature>
<gene>
    <name evidence="9" type="ORF">PHATRDRAFT_bd1400</name>
</gene>
<dbReference type="AlphaFoldDB" id="B7S486"/>
<dbReference type="PANTHER" id="PTHR11767:SF102">
    <property type="entry name" value="INWARDLY RECTIFYING POTASSIUM CHANNEL 1, ISOFORM F"/>
    <property type="match status" value="1"/>
</dbReference>
<keyword evidence="2 7" id="KW-0633">Potassium transport</keyword>
<evidence type="ECO:0000313" key="10">
    <source>
        <dbReference type="Proteomes" id="UP000000759"/>
    </source>
</evidence>
<name>B7S486_PHATC</name>
<keyword evidence="6 7" id="KW-0407">Ion channel</keyword>
<evidence type="ECO:0000256" key="4">
    <source>
        <dbReference type="ARBA" id="ARBA00022958"/>
    </source>
</evidence>
<dbReference type="InterPro" id="IPR013518">
    <property type="entry name" value="K_chnl_inward-rec_Kir_cyto"/>
</dbReference>
<dbReference type="OrthoDB" id="273257at2759"/>
<keyword evidence="4 7" id="KW-0630">Potassium</keyword>
<accession>B7S486</accession>
<keyword evidence="5 7" id="KW-0406">Ion transport</keyword>
<organism evidence="9 10">
    <name type="scientific">Phaeodactylum tricornutum (strain CCAP 1055/1)</name>
    <dbReference type="NCBI Taxonomy" id="556484"/>
    <lineage>
        <taxon>Eukaryota</taxon>
        <taxon>Sar</taxon>
        <taxon>Stramenopiles</taxon>
        <taxon>Ochrophyta</taxon>
        <taxon>Bacillariophyta</taxon>
        <taxon>Bacillariophyceae</taxon>
        <taxon>Bacillariophycidae</taxon>
        <taxon>Naviculales</taxon>
        <taxon>Phaeodactylaceae</taxon>
        <taxon>Phaeodactylum</taxon>
    </lineage>
</organism>
<dbReference type="GO" id="GO:0005242">
    <property type="term" value="F:inward rectifier potassium channel activity"/>
    <property type="evidence" value="ECO:0007669"/>
    <property type="project" value="InterPro"/>
</dbReference>
<comment type="similarity">
    <text evidence="7">Belongs to the inward rectifier-type potassium channel (TC 1.A.2.1) family.</text>
</comment>
<protein>
    <submittedName>
        <fullName evidence="9">Uncharacterized protein</fullName>
    </submittedName>
</protein>